<dbReference type="Proteomes" id="UP000248329">
    <property type="component" value="Unassembled WGS sequence"/>
</dbReference>
<comment type="caution">
    <text evidence="1">The sequence shown here is derived from an EMBL/GenBank/DDBJ whole genome shotgun (WGS) entry which is preliminary data.</text>
</comment>
<sequence>MQPPDPSYPDSEGDEKVLILPLGEESKKITQTLSNDSARQVLELLADEPMSASDIAEKLEIPLTTVKYNLDALIESGLIMIKQTRWSVKGRKIKIYSPIRKLIVVVPDKTDRKSVTDILRRYLGVVLGAAGISAIIEWWHQPLLTGTGKVVRNIAEGSESGIPPAPVPVLAPTPASTPTPDPMLADGALPAPAPTPTPAGIAESKAGAGGCVTDMLSDAQEAAMGGAGQAYAPAQTSTPLHLPAETLPAPEPTLAAPPIAEGASTPPIDLAQVLGPHPGIWFFFGCIFVVVLLALIEYRRRDG</sequence>
<gene>
    <name evidence="1" type="ORF">C4B59_01740</name>
</gene>
<reference evidence="1" key="1">
    <citation type="submission" date="2018-01" db="EMBL/GenBank/DDBJ databases">
        <authorList>
            <person name="Krukenberg V."/>
        </authorList>
    </citation>
    <scope>NUCLEOTIDE SEQUENCE</scope>
    <source>
        <strain evidence="1">E20ANME2</strain>
    </source>
</reference>
<evidence type="ECO:0000313" key="2">
    <source>
        <dbReference type="Proteomes" id="UP000248329"/>
    </source>
</evidence>
<evidence type="ECO:0000313" key="1">
    <source>
        <dbReference type="EMBL" id="PXF61975.1"/>
    </source>
</evidence>
<accession>A0AC61L6L9</accession>
<organism evidence="1 2">
    <name type="scientific">Candidatus Methanogaster sp</name>
    <dbReference type="NCBI Taxonomy" id="3386292"/>
    <lineage>
        <taxon>Archaea</taxon>
        <taxon>Methanobacteriati</taxon>
        <taxon>Methanobacteriota</taxon>
        <taxon>Stenosarchaea group</taxon>
        <taxon>Methanomicrobia</taxon>
        <taxon>Methanosarcinales</taxon>
        <taxon>ANME-2 cluster</taxon>
        <taxon>Candidatus Methanogasteraceae</taxon>
        <taxon>Candidatus Methanogaster</taxon>
    </lineage>
</organism>
<proteinExistence type="predicted"/>
<dbReference type="EMBL" id="PQXF01000002">
    <property type="protein sequence ID" value="PXF61975.1"/>
    <property type="molecule type" value="Genomic_DNA"/>
</dbReference>
<protein>
    <submittedName>
        <fullName evidence="1">Uncharacterized protein</fullName>
    </submittedName>
</protein>
<name>A0AC61L6L9_9EURY</name>